<proteinExistence type="predicted"/>
<evidence type="ECO:0000256" key="1">
    <source>
        <dbReference type="SAM" id="MobiDB-lite"/>
    </source>
</evidence>
<evidence type="ECO:0000313" key="3">
    <source>
        <dbReference type="Proteomes" id="UP001156703"/>
    </source>
</evidence>
<gene>
    <name evidence="2" type="ORF">GCM10007925_11000</name>
</gene>
<protein>
    <submittedName>
        <fullName evidence="2">Uncharacterized protein</fullName>
    </submittedName>
</protein>
<dbReference type="Proteomes" id="UP001156703">
    <property type="component" value="Unassembled WGS sequence"/>
</dbReference>
<name>A0ABQ5Z5X0_9SPHN</name>
<reference evidence="3" key="1">
    <citation type="journal article" date="2019" name="Int. J. Syst. Evol. Microbiol.">
        <title>The Global Catalogue of Microorganisms (GCM) 10K type strain sequencing project: providing services to taxonomists for standard genome sequencing and annotation.</title>
        <authorList>
            <consortium name="The Broad Institute Genomics Platform"/>
            <consortium name="The Broad Institute Genome Sequencing Center for Infectious Disease"/>
            <person name="Wu L."/>
            <person name="Ma J."/>
        </authorList>
    </citation>
    <scope>NUCLEOTIDE SEQUENCE [LARGE SCALE GENOMIC DNA]</scope>
    <source>
        <strain evidence="3">NBRC 102146</strain>
    </source>
</reference>
<sequence length="106" mass="11376">MDGKGRTELPISAGKAMKWNSLREGWASPGRLTGSVRRIFKAKPARGAGRDFRLTAAGRAGSQEQVRAAREGKVPRRAANGRTVADRAGLACQDVTEEQVANRTEA</sequence>
<keyword evidence="3" id="KW-1185">Reference proteome</keyword>
<dbReference type="EMBL" id="BSOO01000008">
    <property type="protein sequence ID" value="GLR47389.1"/>
    <property type="molecule type" value="Genomic_DNA"/>
</dbReference>
<evidence type="ECO:0000313" key="2">
    <source>
        <dbReference type="EMBL" id="GLR47389.1"/>
    </source>
</evidence>
<accession>A0ABQ5Z5X0</accession>
<organism evidence="2 3">
    <name type="scientific">Sphingomonas astaxanthinifaciens DSM 22298</name>
    <dbReference type="NCBI Taxonomy" id="1123267"/>
    <lineage>
        <taxon>Bacteria</taxon>
        <taxon>Pseudomonadati</taxon>
        <taxon>Pseudomonadota</taxon>
        <taxon>Alphaproteobacteria</taxon>
        <taxon>Sphingomonadales</taxon>
        <taxon>Sphingomonadaceae</taxon>
        <taxon>Sphingomonas</taxon>
    </lineage>
</organism>
<feature type="region of interest" description="Disordered" evidence="1">
    <location>
        <begin position="58"/>
        <end position="82"/>
    </location>
</feature>
<comment type="caution">
    <text evidence="2">The sequence shown here is derived from an EMBL/GenBank/DDBJ whole genome shotgun (WGS) entry which is preliminary data.</text>
</comment>